<dbReference type="STRING" id="869212.Turpa_1594"/>
<dbReference type="Proteomes" id="UP000006048">
    <property type="component" value="Chromosome"/>
</dbReference>
<feature type="signal peptide" evidence="1">
    <location>
        <begin position="1"/>
        <end position="22"/>
    </location>
</feature>
<evidence type="ECO:0000313" key="2">
    <source>
        <dbReference type="EMBL" id="AFM12242.1"/>
    </source>
</evidence>
<name>I4B4N5_TURPD</name>
<evidence type="ECO:0000313" key="3">
    <source>
        <dbReference type="Proteomes" id="UP000006048"/>
    </source>
</evidence>
<dbReference type="KEGG" id="tpx:Turpa_1594"/>
<evidence type="ECO:0000256" key="1">
    <source>
        <dbReference type="SAM" id="SignalP"/>
    </source>
</evidence>
<proteinExistence type="predicted"/>
<keyword evidence="3" id="KW-1185">Reference proteome</keyword>
<dbReference type="AlphaFoldDB" id="I4B4N5"/>
<gene>
    <name evidence="2" type="ordered locus">Turpa_1594</name>
</gene>
<dbReference type="EMBL" id="CP002959">
    <property type="protein sequence ID" value="AFM12242.1"/>
    <property type="molecule type" value="Genomic_DNA"/>
</dbReference>
<keyword evidence="1" id="KW-0732">Signal</keyword>
<organism evidence="2 3">
    <name type="scientific">Turneriella parva (strain ATCC BAA-1111 / DSM 21527 / NCTC 11395 / H)</name>
    <name type="common">Leptospira parva</name>
    <dbReference type="NCBI Taxonomy" id="869212"/>
    <lineage>
        <taxon>Bacteria</taxon>
        <taxon>Pseudomonadati</taxon>
        <taxon>Spirochaetota</taxon>
        <taxon>Spirochaetia</taxon>
        <taxon>Leptospirales</taxon>
        <taxon>Leptospiraceae</taxon>
        <taxon>Turneriella</taxon>
    </lineage>
</organism>
<protein>
    <submittedName>
        <fullName evidence="2">Secreted protein</fullName>
    </submittedName>
</protein>
<reference evidence="2 3" key="1">
    <citation type="submission" date="2012-06" db="EMBL/GenBank/DDBJ databases">
        <title>The complete chromosome of genome of Turneriella parva DSM 21527.</title>
        <authorList>
            <consortium name="US DOE Joint Genome Institute (JGI-PGF)"/>
            <person name="Lucas S."/>
            <person name="Han J."/>
            <person name="Lapidus A."/>
            <person name="Bruce D."/>
            <person name="Goodwin L."/>
            <person name="Pitluck S."/>
            <person name="Peters L."/>
            <person name="Kyrpides N."/>
            <person name="Mavromatis K."/>
            <person name="Ivanova N."/>
            <person name="Mikhailova N."/>
            <person name="Chertkov O."/>
            <person name="Detter J.C."/>
            <person name="Tapia R."/>
            <person name="Han C."/>
            <person name="Land M."/>
            <person name="Hauser L."/>
            <person name="Markowitz V."/>
            <person name="Cheng J.-F."/>
            <person name="Hugenholtz P."/>
            <person name="Woyke T."/>
            <person name="Wu D."/>
            <person name="Gronow S."/>
            <person name="Wellnitz S."/>
            <person name="Brambilla E."/>
            <person name="Klenk H.-P."/>
            <person name="Eisen J.A."/>
        </authorList>
    </citation>
    <scope>NUCLEOTIDE SEQUENCE [LARGE SCALE GENOMIC DNA]</scope>
    <source>
        <strain evidence="3">ATCC BAA-1111 / DSM 21527 / NCTC 11395 / H</strain>
    </source>
</reference>
<dbReference type="RefSeq" id="WP_014802753.1">
    <property type="nucleotide sequence ID" value="NC_018020.1"/>
</dbReference>
<sequence>MKAKLTAIAAIISITAFLPALSAQVKGGSREDIPEKNLTVPPDVVAMPEGGFLSDIAGTWDCGDFGTVVLKQKGDKVTGTYGEDGKIVGILKNSRFTGTWSEAGGTARGAFDFKTSIERKTNRPTNLRGRWKNAGERKWQPAPWECVN</sequence>
<dbReference type="HOGENOM" id="CLU_1758045_0_0_12"/>
<dbReference type="OrthoDB" id="329377at2"/>
<dbReference type="PATRIC" id="fig|869212.3.peg.1590"/>
<accession>I4B4N5</accession>
<feature type="chain" id="PRO_5003685886" evidence="1">
    <location>
        <begin position="23"/>
        <end position="148"/>
    </location>
</feature>